<keyword evidence="3" id="KW-1185">Reference proteome</keyword>
<reference evidence="2 3" key="1">
    <citation type="journal article" date="2018" name="Front. Plant Sci.">
        <title>Red Clover (Trifolium pratense) and Zigzag Clover (T. medium) - A Picture of Genomic Similarities and Differences.</title>
        <authorList>
            <person name="Dluhosova J."/>
            <person name="Istvanek J."/>
            <person name="Nedelnik J."/>
            <person name="Repkova J."/>
        </authorList>
    </citation>
    <scope>NUCLEOTIDE SEQUENCE [LARGE SCALE GENOMIC DNA]</scope>
    <source>
        <strain evidence="3">cv. 10/8</strain>
        <tissue evidence="2">Leaf</tissue>
    </source>
</reference>
<feature type="region of interest" description="Disordered" evidence="1">
    <location>
        <begin position="1"/>
        <end position="30"/>
    </location>
</feature>
<dbReference type="EMBL" id="LXQA010168201">
    <property type="protein sequence ID" value="MCI28810.1"/>
    <property type="molecule type" value="Genomic_DNA"/>
</dbReference>
<evidence type="ECO:0000313" key="2">
    <source>
        <dbReference type="EMBL" id="MCI28810.1"/>
    </source>
</evidence>
<comment type="caution">
    <text evidence="2">The sequence shown here is derived from an EMBL/GenBank/DDBJ whole genome shotgun (WGS) entry which is preliminary data.</text>
</comment>
<sequence length="30" mass="3255">MVSAISVPGPEKVPPHLRTHFTELKGAQVK</sequence>
<evidence type="ECO:0000313" key="3">
    <source>
        <dbReference type="Proteomes" id="UP000265520"/>
    </source>
</evidence>
<protein>
    <submittedName>
        <fullName evidence="2">Transformation/transcription domain-associated protein-like</fullName>
    </submittedName>
</protein>
<dbReference type="Proteomes" id="UP000265520">
    <property type="component" value="Unassembled WGS sequence"/>
</dbReference>
<name>A0A392QZ13_9FABA</name>
<evidence type="ECO:0000256" key="1">
    <source>
        <dbReference type="SAM" id="MobiDB-lite"/>
    </source>
</evidence>
<organism evidence="2 3">
    <name type="scientific">Trifolium medium</name>
    <dbReference type="NCBI Taxonomy" id="97028"/>
    <lineage>
        <taxon>Eukaryota</taxon>
        <taxon>Viridiplantae</taxon>
        <taxon>Streptophyta</taxon>
        <taxon>Embryophyta</taxon>
        <taxon>Tracheophyta</taxon>
        <taxon>Spermatophyta</taxon>
        <taxon>Magnoliopsida</taxon>
        <taxon>eudicotyledons</taxon>
        <taxon>Gunneridae</taxon>
        <taxon>Pentapetalae</taxon>
        <taxon>rosids</taxon>
        <taxon>fabids</taxon>
        <taxon>Fabales</taxon>
        <taxon>Fabaceae</taxon>
        <taxon>Papilionoideae</taxon>
        <taxon>50 kb inversion clade</taxon>
        <taxon>NPAAA clade</taxon>
        <taxon>Hologalegina</taxon>
        <taxon>IRL clade</taxon>
        <taxon>Trifolieae</taxon>
        <taxon>Trifolium</taxon>
    </lineage>
</organism>
<proteinExistence type="predicted"/>
<feature type="non-terminal residue" evidence="2">
    <location>
        <position position="30"/>
    </location>
</feature>
<accession>A0A392QZ13</accession>
<dbReference type="AlphaFoldDB" id="A0A392QZ13"/>